<keyword evidence="1" id="KW-0472">Membrane</keyword>
<organism evidence="2 3">
    <name type="scientific">Ensete ventricosum</name>
    <name type="common">Abyssinian banana</name>
    <name type="synonym">Musa ensete</name>
    <dbReference type="NCBI Taxonomy" id="4639"/>
    <lineage>
        <taxon>Eukaryota</taxon>
        <taxon>Viridiplantae</taxon>
        <taxon>Streptophyta</taxon>
        <taxon>Embryophyta</taxon>
        <taxon>Tracheophyta</taxon>
        <taxon>Spermatophyta</taxon>
        <taxon>Magnoliopsida</taxon>
        <taxon>Liliopsida</taxon>
        <taxon>Zingiberales</taxon>
        <taxon>Musaceae</taxon>
        <taxon>Ensete</taxon>
    </lineage>
</organism>
<keyword evidence="1" id="KW-0812">Transmembrane</keyword>
<gene>
    <name evidence="2" type="ORF">B296_00003996</name>
</gene>
<feature type="transmembrane region" description="Helical" evidence="1">
    <location>
        <begin position="34"/>
        <end position="51"/>
    </location>
</feature>
<sequence>MTSTLTGFTVDAITPVGIATLPMIFGDEPRTKTFMGPFMVVLLPSVYNVIIGRPTLNKLRAIISTYHRRMMFPTSTGLGEVKSDRRELRRCYLAATTIPKRGKKETLVPDPREPCKPDT</sequence>
<evidence type="ECO:0000256" key="1">
    <source>
        <dbReference type="SAM" id="Phobius"/>
    </source>
</evidence>
<dbReference type="Proteomes" id="UP000287651">
    <property type="component" value="Unassembled WGS sequence"/>
</dbReference>
<dbReference type="PANTHER" id="PTHR33240">
    <property type="entry name" value="OS08G0508500 PROTEIN"/>
    <property type="match status" value="1"/>
</dbReference>
<dbReference type="EMBL" id="AMZH03005166">
    <property type="protein sequence ID" value="RRT67085.1"/>
    <property type="molecule type" value="Genomic_DNA"/>
</dbReference>
<reference evidence="2 3" key="1">
    <citation type="journal article" date="2014" name="Agronomy (Basel)">
        <title>A Draft Genome Sequence for Ensete ventricosum, the Drought-Tolerant Tree Against Hunger.</title>
        <authorList>
            <person name="Harrison J."/>
            <person name="Moore K.A."/>
            <person name="Paszkiewicz K."/>
            <person name="Jones T."/>
            <person name="Grant M."/>
            <person name="Ambacheew D."/>
            <person name="Muzemil S."/>
            <person name="Studholme D.J."/>
        </authorList>
    </citation>
    <scope>NUCLEOTIDE SEQUENCE [LARGE SCALE GENOMIC DNA]</scope>
</reference>
<dbReference type="PANTHER" id="PTHR33240:SF8">
    <property type="entry name" value="OS03G0439900 PROTEIN"/>
    <property type="match status" value="1"/>
</dbReference>
<evidence type="ECO:0000313" key="2">
    <source>
        <dbReference type="EMBL" id="RRT67085.1"/>
    </source>
</evidence>
<comment type="caution">
    <text evidence="2">The sequence shown here is derived from an EMBL/GenBank/DDBJ whole genome shotgun (WGS) entry which is preliminary data.</text>
</comment>
<proteinExistence type="predicted"/>
<protein>
    <submittedName>
        <fullName evidence="2">Uncharacterized protein</fullName>
    </submittedName>
</protein>
<name>A0A426ZT67_ENSVE</name>
<keyword evidence="1" id="KW-1133">Transmembrane helix</keyword>
<accession>A0A426ZT67</accession>
<evidence type="ECO:0000313" key="3">
    <source>
        <dbReference type="Proteomes" id="UP000287651"/>
    </source>
</evidence>
<dbReference type="AlphaFoldDB" id="A0A426ZT67"/>